<feature type="coiled-coil region" evidence="1">
    <location>
        <begin position="596"/>
        <end position="677"/>
    </location>
</feature>
<reference evidence="3" key="1">
    <citation type="submission" date="2013-10" db="EMBL/GenBank/DDBJ databases">
        <title>Genome sequencing of Onchocerca volvulus.</title>
        <authorList>
            <person name="Cotton J."/>
            <person name="Tsai J."/>
            <person name="Stanley E."/>
            <person name="Tracey A."/>
            <person name="Holroyd N."/>
            <person name="Lustigman S."/>
            <person name="Berriman M."/>
        </authorList>
    </citation>
    <scope>NUCLEOTIDE SEQUENCE</scope>
</reference>
<feature type="coiled-coil region" evidence="1">
    <location>
        <begin position="706"/>
        <end position="740"/>
    </location>
</feature>
<feature type="coiled-coil region" evidence="1">
    <location>
        <begin position="54"/>
        <end position="166"/>
    </location>
</feature>
<evidence type="ECO:0000313" key="3">
    <source>
        <dbReference type="Proteomes" id="UP000024404"/>
    </source>
</evidence>
<feature type="coiled-coil region" evidence="1">
    <location>
        <begin position="205"/>
        <end position="232"/>
    </location>
</feature>
<feature type="coiled-coil region" evidence="1">
    <location>
        <begin position="1244"/>
        <end position="1278"/>
    </location>
</feature>
<evidence type="ECO:0000313" key="2">
    <source>
        <dbReference type="EnsemblMetazoa" id="OVOC1553.1"/>
    </source>
</evidence>
<feature type="coiled-coil region" evidence="1">
    <location>
        <begin position="1386"/>
        <end position="1413"/>
    </location>
</feature>
<evidence type="ECO:0000256" key="1">
    <source>
        <dbReference type="SAM" id="Coils"/>
    </source>
</evidence>
<feature type="coiled-coil region" evidence="1">
    <location>
        <begin position="1484"/>
        <end position="1581"/>
    </location>
</feature>
<feature type="coiled-coil region" evidence="1">
    <location>
        <begin position="962"/>
        <end position="1062"/>
    </location>
</feature>
<dbReference type="AlphaFoldDB" id="A0A8R1XTA0"/>
<reference evidence="2" key="2">
    <citation type="submission" date="2022-06" db="UniProtKB">
        <authorList>
            <consortium name="EnsemblMetazoa"/>
        </authorList>
    </citation>
    <scope>IDENTIFICATION</scope>
</reference>
<dbReference type="Proteomes" id="UP000024404">
    <property type="component" value="Unassembled WGS sequence"/>
</dbReference>
<feature type="coiled-coil region" evidence="1">
    <location>
        <begin position="1612"/>
        <end position="1691"/>
    </location>
</feature>
<feature type="coiled-coil region" evidence="1">
    <location>
        <begin position="293"/>
        <end position="353"/>
    </location>
</feature>
<dbReference type="EMBL" id="CMVM020000047">
    <property type="status" value="NOT_ANNOTATED_CDS"/>
    <property type="molecule type" value="Genomic_DNA"/>
</dbReference>
<sequence length="1697" mass="200200">MASLNLHGLVELFEKGGDNPEIVNRWYERFSKSSLEDIELSELAKQIMKAMKWIMQYEHAHAEELRELAEKEAAEMAEKQESWEEERENLNLKLNSLRERIGATADVTDLNETFRARINSLKEENVFLKEQNRERDRELVEQNAKAEKLTSRIEQLENERVKLIHQQAFLDDSVRELNRRLDDKLAESTTNEAEALKLRQRSQQAALLSKQLQEVAQQNEELRAEIEQLTTALASATTFIEDTAKNYQALYEQLLESDKIIERLTNDNELLSKKFQDEKVVIEKLENVDENSIQYYEKLLQNKDEQIEVLQQKFETLQIELQELRAQSMLENNVEREEEMERLRIELVEATKIAQQLFNVPTNGEKVDQSKITQMQSEIITLNETVGTLNFEIKKHEMEKSELERNLEMKDVENQKVNAELKKLRGELFGSAEAEISRLEKQLNFREQQIEKLTARCSLLQIELSSTFDTSNQKLVDQSVSKSGIERGKYTEDNDVNIRGSEREKYTEDNDVNIRGSEREKYTEDNVVNVRRGMRETKEKEEKYVKDDVDAIKESDVGNKKHSKILKIHKRPKYQAKKQAEYEKSLESLEASAMIISSLNHELMLLMQELDEKDRQLQRLEKSVEQATSNIDQLKMNYLNLQKEVSKNDRTQYKSDIDKLRKQIECYEIKIEEYQKLADSICLNGDEMKQKLEEMNRQVIAERIQNLQLVRKLEIIEQNRNNQEMEYRKLERDYQEQRLLHVRQTKIANYESDLASIEIARLQTLLLNSVPKKDYDKLLMQHKQILASDDSFKSTNYYKSTEKDEEYIGINLLEMTDEIKSAEVMAENAHLKEMINVLRSQNEYWQVEIEKIQEQNIEMMHFLEDVESESQMKSLLAALERRFLKALSDQAQFLQNQKLTDHQLLDQRNEFIRKKRNWTNEKKKLIQMIRSLQLLLQHMRSNSMELLTIQEMRQYKEKILEINANYAKSQKYKEEIEREKEELNLQLRHAEALRKSYELLQENDYSMIKLQKILQASQLNVLNVTKQLENAEIQIQRKDEQIQKLEEAVESLQKENEDLFAATFKITDFDDEDGKIDESIDPIAVEFRPNVEKEELLQSAKIQLKPHIPDISDEKVKLKIEESEILGKSESEVLGKAETPTETIDSESDAKYNAAITDATQKIANIDSKEYMKKLNYIRETAKLCIANYKEQLKYKDKVIEKYKSLLRIMSSENDTQEIIIDSSSRIAEDLAGRKLRTSSEILSQNRDNEIEAKDREIVKLRNEIEHFIKANRKLTNDLQHFHRQTKDIAEANTQTDLLQKDDKMMMKERILGREIPSYQDSNLSSMIEESGKSITSQEPLTITRTLPPTESAQIVPTEAITENTDVLMEALRREESRTMIMRMEMKDLKQRNAALYIKNQELEKACENIRAEALSEIKHSYTSNIDVESEAIVMRLQKELCDLKIEAGNQKKLIREQKEIIDRFEKNQSVKKTQEEVSKWHEKKVRESNVDLLRKKLKETEQREQETCERLKKRDQQIKQLYKSESSRSAELKRLQEMIKKLRSDKEMSNLQMKLANDRLKTAEETNIYLNQKIIQLKKESKELLLSEKEKISKSVKIMDDIDEMSRYKISDEKLRELREKAEQCDDLMRQLTKLKMEIEEQRDEIRFLNDKLNERKYDCGAVAVLRDKLMAKEKVIEQQQHRIEELEREKWQNLL</sequence>
<keyword evidence="3" id="KW-1185">Reference proteome</keyword>
<organism evidence="2 3">
    <name type="scientific">Onchocerca volvulus</name>
    <dbReference type="NCBI Taxonomy" id="6282"/>
    <lineage>
        <taxon>Eukaryota</taxon>
        <taxon>Metazoa</taxon>
        <taxon>Ecdysozoa</taxon>
        <taxon>Nematoda</taxon>
        <taxon>Chromadorea</taxon>
        <taxon>Rhabditida</taxon>
        <taxon>Spirurina</taxon>
        <taxon>Spiruromorpha</taxon>
        <taxon>Filarioidea</taxon>
        <taxon>Onchocercidae</taxon>
        <taxon>Onchocerca</taxon>
    </lineage>
</organism>
<keyword evidence="1" id="KW-0175">Coiled coil</keyword>
<feature type="coiled-coil region" evidence="1">
    <location>
        <begin position="386"/>
        <end position="463"/>
    </location>
</feature>
<dbReference type="EnsemblMetazoa" id="OVOC1553.1">
    <property type="protein sequence ID" value="OVOC1553.1"/>
    <property type="gene ID" value="WBGene00238362"/>
</dbReference>
<accession>A0A8R1XTA0</accession>
<proteinExistence type="predicted"/>
<name>A0A8R1XTA0_ONCVO</name>
<protein>
    <submittedName>
        <fullName evidence="2">Uncharacterized protein</fullName>
    </submittedName>
</protein>